<dbReference type="Pfam" id="PF03061">
    <property type="entry name" value="4HBT"/>
    <property type="match status" value="1"/>
</dbReference>
<dbReference type="InterPro" id="IPR014166">
    <property type="entry name" value="Tol-Pal_acyl-CoA_thioesterase"/>
</dbReference>
<dbReference type="InterPro" id="IPR050563">
    <property type="entry name" value="4-hydroxybenzoyl-CoA_TE"/>
</dbReference>
<dbReference type="GO" id="GO:0047617">
    <property type="term" value="F:fatty acyl-CoA hydrolase activity"/>
    <property type="evidence" value="ECO:0007669"/>
    <property type="project" value="TreeGrafter"/>
</dbReference>
<dbReference type="FunFam" id="3.10.129.10:FF:000004">
    <property type="entry name" value="Tol-pal system-associated acyl-CoA thioesterase"/>
    <property type="match status" value="1"/>
</dbReference>
<dbReference type="CDD" id="cd00586">
    <property type="entry name" value="4HBT"/>
    <property type="match status" value="1"/>
</dbReference>
<protein>
    <submittedName>
        <fullName evidence="4">Tol-Pal system-associated acyl-CoA thioesterase</fullName>
    </submittedName>
</protein>
<evidence type="ECO:0000256" key="1">
    <source>
        <dbReference type="ARBA" id="ARBA00005953"/>
    </source>
</evidence>
<dbReference type="Gene3D" id="3.10.129.10">
    <property type="entry name" value="Hotdog Thioesterase"/>
    <property type="match status" value="1"/>
</dbReference>
<dbReference type="InterPro" id="IPR006683">
    <property type="entry name" value="Thioestr_dom"/>
</dbReference>
<reference evidence="4" key="1">
    <citation type="submission" date="2018-06" db="EMBL/GenBank/DDBJ databases">
        <authorList>
            <person name="Zhirakovskaya E."/>
        </authorList>
    </citation>
    <scope>NUCLEOTIDE SEQUENCE</scope>
</reference>
<dbReference type="PANTHER" id="PTHR31793:SF37">
    <property type="entry name" value="ACYL-COA THIOESTER HYDROLASE YBGC"/>
    <property type="match status" value="1"/>
</dbReference>
<evidence type="ECO:0000259" key="3">
    <source>
        <dbReference type="Pfam" id="PF03061"/>
    </source>
</evidence>
<dbReference type="PANTHER" id="PTHR31793">
    <property type="entry name" value="4-HYDROXYBENZOYL-COA THIOESTERASE FAMILY MEMBER"/>
    <property type="match status" value="1"/>
</dbReference>
<dbReference type="PIRSF" id="PIRSF003230">
    <property type="entry name" value="YbgC"/>
    <property type="match status" value="1"/>
</dbReference>
<dbReference type="InterPro" id="IPR008272">
    <property type="entry name" value="HB-CoA_thioesterase_AS"/>
</dbReference>
<dbReference type="NCBIfam" id="TIGR00051">
    <property type="entry name" value="YbgC/FadM family acyl-CoA thioesterase"/>
    <property type="match status" value="1"/>
</dbReference>
<gene>
    <name evidence="4" type="ORF">MNBD_ALPHA03-1659</name>
</gene>
<dbReference type="PROSITE" id="PS01328">
    <property type="entry name" value="4HBCOA_THIOESTERASE"/>
    <property type="match status" value="1"/>
</dbReference>
<evidence type="ECO:0000313" key="4">
    <source>
        <dbReference type="EMBL" id="VAX05838.1"/>
    </source>
</evidence>
<keyword evidence="2" id="KW-0378">Hydrolase</keyword>
<dbReference type="SUPFAM" id="SSF54637">
    <property type="entry name" value="Thioesterase/thiol ester dehydrase-isomerase"/>
    <property type="match status" value="1"/>
</dbReference>
<sequence length="150" mass="16984">MAEFSPHSGFIKNGQHILPLRVYYEDTDAGGVVYHANYLKFMERGRSDMIRSLGISQEEMLKFLEPGDIKFVVIRSEVDYVKPAKLDDEITVHTNVSKLGKASLVMGQEIRRSDEVLAKGIIKVAALNEENKPARLPKKILEKINEVIKE</sequence>
<name>A0A3B1B310_9ZZZZ</name>
<dbReference type="AlphaFoldDB" id="A0A3B1B310"/>
<dbReference type="InterPro" id="IPR006684">
    <property type="entry name" value="YbgC/YbaW"/>
</dbReference>
<accession>A0A3B1B310</accession>
<feature type="domain" description="Thioesterase" evidence="3">
    <location>
        <begin position="30"/>
        <end position="117"/>
    </location>
</feature>
<dbReference type="NCBIfam" id="TIGR02799">
    <property type="entry name" value="thio_ybgC"/>
    <property type="match status" value="1"/>
</dbReference>
<proteinExistence type="inferred from homology"/>
<dbReference type="InterPro" id="IPR029069">
    <property type="entry name" value="HotDog_dom_sf"/>
</dbReference>
<comment type="similarity">
    <text evidence="1">Belongs to the 4-hydroxybenzoyl-CoA thioesterase family.</text>
</comment>
<organism evidence="4">
    <name type="scientific">hydrothermal vent metagenome</name>
    <dbReference type="NCBI Taxonomy" id="652676"/>
    <lineage>
        <taxon>unclassified sequences</taxon>
        <taxon>metagenomes</taxon>
        <taxon>ecological metagenomes</taxon>
    </lineage>
</organism>
<dbReference type="EMBL" id="UOFW01000148">
    <property type="protein sequence ID" value="VAX05838.1"/>
    <property type="molecule type" value="Genomic_DNA"/>
</dbReference>
<evidence type="ECO:0000256" key="2">
    <source>
        <dbReference type="ARBA" id="ARBA00022801"/>
    </source>
</evidence>